<evidence type="ECO:0000313" key="2">
    <source>
        <dbReference type="EMBL" id="KAK8948707.1"/>
    </source>
</evidence>
<comment type="caution">
    <text evidence="2">The sequence shown here is derived from an EMBL/GenBank/DDBJ whole genome shotgun (WGS) entry which is preliminary data.</text>
</comment>
<dbReference type="AlphaFoldDB" id="A0AAP0GAS6"/>
<organism evidence="2 3">
    <name type="scientific">Platanthera zijinensis</name>
    <dbReference type="NCBI Taxonomy" id="2320716"/>
    <lineage>
        <taxon>Eukaryota</taxon>
        <taxon>Viridiplantae</taxon>
        <taxon>Streptophyta</taxon>
        <taxon>Embryophyta</taxon>
        <taxon>Tracheophyta</taxon>
        <taxon>Spermatophyta</taxon>
        <taxon>Magnoliopsida</taxon>
        <taxon>Liliopsida</taxon>
        <taxon>Asparagales</taxon>
        <taxon>Orchidaceae</taxon>
        <taxon>Orchidoideae</taxon>
        <taxon>Orchideae</taxon>
        <taxon>Orchidinae</taxon>
        <taxon>Platanthera</taxon>
    </lineage>
</organism>
<protein>
    <submittedName>
        <fullName evidence="2">Uncharacterized protein</fullName>
    </submittedName>
</protein>
<dbReference type="PANTHER" id="PTHR33978:SF18">
    <property type="entry name" value="OS01G0656300 PROTEIN"/>
    <property type="match status" value="1"/>
</dbReference>
<evidence type="ECO:0000256" key="1">
    <source>
        <dbReference type="SAM" id="MobiDB-lite"/>
    </source>
</evidence>
<reference evidence="2 3" key="1">
    <citation type="journal article" date="2022" name="Nat. Plants">
        <title>Genomes of leafy and leafless Platanthera orchids illuminate the evolution of mycoheterotrophy.</title>
        <authorList>
            <person name="Li M.H."/>
            <person name="Liu K.W."/>
            <person name="Li Z."/>
            <person name="Lu H.C."/>
            <person name="Ye Q.L."/>
            <person name="Zhang D."/>
            <person name="Wang J.Y."/>
            <person name="Li Y.F."/>
            <person name="Zhong Z.M."/>
            <person name="Liu X."/>
            <person name="Yu X."/>
            <person name="Liu D.K."/>
            <person name="Tu X.D."/>
            <person name="Liu B."/>
            <person name="Hao Y."/>
            <person name="Liao X.Y."/>
            <person name="Jiang Y.T."/>
            <person name="Sun W.H."/>
            <person name="Chen J."/>
            <person name="Chen Y.Q."/>
            <person name="Ai Y."/>
            <person name="Zhai J.W."/>
            <person name="Wu S.S."/>
            <person name="Zhou Z."/>
            <person name="Hsiao Y.Y."/>
            <person name="Wu W.L."/>
            <person name="Chen Y.Y."/>
            <person name="Lin Y.F."/>
            <person name="Hsu J.L."/>
            <person name="Li C.Y."/>
            <person name="Wang Z.W."/>
            <person name="Zhao X."/>
            <person name="Zhong W.Y."/>
            <person name="Ma X.K."/>
            <person name="Ma L."/>
            <person name="Huang J."/>
            <person name="Chen G.Z."/>
            <person name="Huang M.Z."/>
            <person name="Huang L."/>
            <person name="Peng D.H."/>
            <person name="Luo Y.B."/>
            <person name="Zou S.Q."/>
            <person name="Chen S.P."/>
            <person name="Lan S."/>
            <person name="Tsai W.C."/>
            <person name="Van de Peer Y."/>
            <person name="Liu Z.J."/>
        </authorList>
    </citation>
    <scope>NUCLEOTIDE SEQUENCE [LARGE SCALE GENOMIC DNA]</scope>
    <source>
        <strain evidence="2">Lor287</strain>
    </source>
</reference>
<accession>A0AAP0GAS6</accession>
<keyword evidence="3" id="KW-1185">Reference proteome</keyword>
<gene>
    <name evidence="2" type="ORF">KSP39_PZI006140</name>
</gene>
<evidence type="ECO:0000313" key="3">
    <source>
        <dbReference type="Proteomes" id="UP001418222"/>
    </source>
</evidence>
<proteinExistence type="predicted"/>
<feature type="region of interest" description="Disordered" evidence="1">
    <location>
        <begin position="1"/>
        <end position="25"/>
    </location>
</feature>
<dbReference type="Proteomes" id="UP001418222">
    <property type="component" value="Unassembled WGS sequence"/>
</dbReference>
<feature type="compositionally biased region" description="Polar residues" evidence="1">
    <location>
        <begin position="14"/>
        <end position="25"/>
    </location>
</feature>
<dbReference type="EMBL" id="JBBWWQ010000004">
    <property type="protein sequence ID" value="KAK8948707.1"/>
    <property type="molecule type" value="Genomic_DNA"/>
</dbReference>
<name>A0AAP0GAS6_9ASPA</name>
<sequence>MEDPRPNNAEEIENNLNSNTKSSPASVWDCGSPLYDSYELVSFCHVLDCHMMTLPFSFTENFARFERTEMIPDDLEAGKWKKKKKRRMKMMLKNEKIFKWRRVVGLRGAWGTIAFWKLNKK</sequence>
<dbReference type="PANTHER" id="PTHR33978">
    <property type="entry name" value="SERINE/THREONINE-KINASE"/>
    <property type="match status" value="1"/>
</dbReference>